<reference evidence="2" key="1">
    <citation type="submission" date="2016-10" db="EMBL/GenBank/DDBJ databases">
        <authorList>
            <person name="Varghese N."/>
            <person name="Submissions S."/>
        </authorList>
    </citation>
    <scope>NUCLEOTIDE SEQUENCE [LARGE SCALE GENOMIC DNA]</scope>
    <source>
        <strain evidence="2">CGMCC 1.10121</strain>
    </source>
</reference>
<protein>
    <submittedName>
        <fullName evidence="1">Uncharacterized protein</fullName>
    </submittedName>
</protein>
<dbReference type="EMBL" id="FODV01000014">
    <property type="protein sequence ID" value="SEP11001.1"/>
    <property type="molecule type" value="Genomic_DNA"/>
</dbReference>
<organism evidence="1 2">
    <name type="scientific">Halogranum amylolyticum</name>
    <dbReference type="NCBI Taxonomy" id="660520"/>
    <lineage>
        <taxon>Archaea</taxon>
        <taxon>Methanobacteriati</taxon>
        <taxon>Methanobacteriota</taxon>
        <taxon>Stenosarchaea group</taxon>
        <taxon>Halobacteria</taxon>
        <taxon>Halobacteriales</taxon>
        <taxon>Haloferacaceae</taxon>
    </lineage>
</organism>
<accession>A0A1H8V6K4</accession>
<name>A0A1H8V6K4_9EURY</name>
<keyword evidence="2" id="KW-1185">Reference proteome</keyword>
<dbReference type="AlphaFoldDB" id="A0A1H8V6K4"/>
<evidence type="ECO:0000313" key="1">
    <source>
        <dbReference type="EMBL" id="SEP11001.1"/>
    </source>
</evidence>
<evidence type="ECO:0000313" key="2">
    <source>
        <dbReference type="Proteomes" id="UP000199126"/>
    </source>
</evidence>
<gene>
    <name evidence="1" type="ORF">SAMN04487948_11485</name>
</gene>
<sequence>MMVVLSLESTVPESGGGFADYTLVSLPCHRIYLDTSYRMTIDLLKEMSSLMER</sequence>
<dbReference type="Proteomes" id="UP000199126">
    <property type="component" value="Unassembled WGS sequence"/>
</dbReference>
<proteinExistence type="predicted"/>